<keyword evidence="1" id="KW-1133">Transmembrane helix</keyword>
<feature type="transmembrane region" description="Helical" evidence="1">
    <location>
        <begin position="178"/>
        <end position="203"/>
    </location>
</feature>
<evidence type="ECO:0000313" key="3">
    <source>
        <dbReference type="Proteomes" id="UP001362999"/>
    </source>
</evidence>
<proteinExistence type="predicted"/>
<evidence type="ECO:0000313" key="2">
    <source>
        <dbReference type="EMBL" id="KAK7042249.1"/>
    </source>
</evidence>
<name>A0AAW0CTA0_9AGAR</name>
<keyword evidence="3" id="KW-1185">Reference proteome</keyword>
<gene>
    <name evidence="2" type="ORF">R3P38DRAFT_2889367</name>
</gene>
<protein>
    <submittedName>
        <fullName evidence="2">Uncharacterized protein</fullName>
    </submittedName>
</protein>
<dbReference type="EMBL" id="JAWWNJ010000013">
    <property type="protein sequence ID" value="KAK7042249.1"/>
    <property type="molecule type" value="Genomic_DNA"/>
</dbReference>
<keyword evidence="1" id="KW-0812">Transmembrane</keyword>
<feature type="non-terminal residue" evidence="2">
    <location>
        <position position="205"/>
    </location>
</feature>
<keyword evidence="1" id="KW-0472">Membrane</keyword>
<dbReference type="Proteomes" id="UP001362999">
    <property type="component" value="Unassembled WGS sequence"/>
</dbReference>
<dbReference type="AlphaFoldDB" id="A0AAW0CTA0"/>
<organism evidence="2 3">
    <name type="scientific">Favolaschia claudopus</name>
    <dbReference type="NCBI Taxonomy" id="2862362"/>
    <lineage>
        <taxon>Eukaryota</taxon>
        <taxon>Fungi</taxon>
        <taxon>Dikarya</taxon>
        <taxon>Basidiomycota</taxon>
        <taxon>Agaricomycotina</taxon>
        <taxon>Agaricomycetes</taxon>
        <taxon>Agaricomycetidae</taxon>
        <taxon>Agaricales</taxon>
        <taxon>Marasmiineae</taxon>
        <taxon>Mycenaceae</taxon>
        <taxon>Favolaschia</taxon>
    </lineage>
</organism>
<accession>A0AAW0CTA0</accession>
<comment type="caution">
    <text evidence="2">The sequence shown here is derived from an EMBL/GenBank/DDBJ whole genome shotgun (WGS) entry which is preliminary data.</text>
</comment>
<evidence type="ECO:0000256" key="1">
    <source>
        <dbReference type="SAM" id="Phobius"/>
    </source>
</evidence>
<sequence length="205" mass="23007">MTLCRHSKESLNLARNILPSGRAYCNHETRCVCIYRILAVRNFAPTVCFVSGNYLSTCHARRPQCARFWLSFSLLATATSGYSVSLCQQLEDSGEGPLASNWMNAETDPVIKRTSHSLYILGRIDFASDSASAYSRDRKGTYSLTQSGLENLQSKTSVDRQLPRNVFQYIGAINTGTLWVHVCLLLFARLFIVGAVVRVYFFLRS</sequence>
<reference evidence="2 3" key="1">
    <citation type="journal article" date="2024" name="J Genomics">
        <title>Draft genome sequencing and assembly of Favolaschia claudopus CIRM-BRFM 2984 isolated from oak limbs.</title>
        <authorList>
            <person name="Navarro D."/>
            <person name="Drula E."/>
            <person name="Chaduli D."/>
            <person name="Cazenave R."/>
            <person name="Ahrendt S."/>
            <person name="Wang J."/>
            <person name="Lipzen A."/>
            <person name="Daum C."/>
            <person name="Barry K."/>
            <person name="Grigoriev I.V."/>
            <person name="Favel A."/>
            <person name="Rosso M.N."/>
            <person name="Martin F."/>
        </authorList>
    </citation>
    <scope>NUCLEOTIDE SEQUENCE [LARGE SCALE GENOMIC DNA]</scope>
    <source>
        <strain evidence="2 3">CIRM-BRFM 2984</strain>
    </source>
</reference>